<organism evidence="1 2">
    <name type="scientific">Reticulomyxa filosa</name>
    <dbReference type="NCBI Taxonomy" id="46433"/>
    <lineage>
        <taxon>Eukaryota</taxon>
        <taxon>Sar</taxon>
        <taxon>Rhizaria</taxon>
        <taxon>Retaria</taxon>
        <taxon>Foraminifera</taxon>
        <taxon>Monothalamids</taxon>
        <taxon>Reticulomyxidae</taxon>
        <taxon>Reticulomyxa</taxon>
    </lineage>
</organism>
<evidence type="ECO:0000313" key="1">
    <source>
        <dbReference type="EMBL" id="ETN99170.1"/>
    </source>
</evidence>
<comment type="caution">
    <text evidence="1">The sequence shown here is derived from an EMBL/GenBank/DDBJ whole genome shotgun (WGS) entry which is preliminary data.</text>
</comment>
<name>X6LCR6_RETFI</name>
<dbReference type="EMBL" id="ASPP01044695">
    <property type="protein sequence ID" value="ETN99170.1"/>
    <property type="molecule type" value="Genomic_DNA"/>
</dbReference>
<reference evidence="1 2" key="1">
    <citation type="journal article" date="2013" name="Curr. Biol.">
        <title>The Genome of the Foraminiferan Reticulomyxa filosa.</title>
        <authorList>
            <person name="Glockner G."/>
            <person name="Hulsmann N."/>
            <person name="Schleicher M."/>
            <person name="Noegel A.A."/>
            <person name="Eichinger L."/>
            <person name="Gallinger C."/>
            <person name="Pawlowski J."/>
            <person name="Sierra R."/>
            <person name="Euteneuer U."/>
            <person name="Pillet L."/>
            <person name="Moustafa A."/>
            <person name="Platzer M."/>
            <person name="Groth M."/>
            <person name="Szafranski K."/>
            <person name="Schliwa M."/>
        </authorList>
    </citation>
    <scope>NUCLEOTIDE SEQUENCE [LARGE SCALE GENOMIC DNA]</scope>
</reference>
<gene>
    <name evidence="1" type="ORF">RFI_38311</name>
</gene>
<protein>
    <submittedName>
        <fullName evidence="1">Uncharacterized protein</fullName>
    </submittedName>
</protein>
<dbReference type="AlphaFoldDB" id="X6LCR6"/>
<keyword evidence="2" id="KW-1185">Reference proteome</keyword>
<dbReference type="OrthoDB" id="1577640at2759"/>
<sequence>MIYVMNIDKPPLHLAINYRCWNIARYYIEQVMELAWEHKKDQDNKKYIQTQNKLIDKDGAIKIIDDKKILNVLDQKGLKEILSKYSLVYCAISSLKWKIQEKNITEEGVKELHVQLTIYWDYIAVEELKNKCPGFMSDWSCNHGIK</sequence>
<evidence type="ECO:0000313" key="2">
    <source>
        <dbReference type="Proteomes" id="UP000023152"/>
    </source>
</evidence>
<proteinExistence type="predicted"/>
<dbReference type="Proteomes" id="UP000023152">
    <property type="component" value="Unassembled WGS sequence"/>
</dbReference>
<accession>X6LCR6</accession>